<name>A0A8X6X9F0_9ARAC</name>
<dbReference type="AlphaFoldDB" id="A0A8X6X9F0"/>
<proteinExistence type="predicted"/>
<reference evidence="1" key="1">
    <citation type="submission" date="2020-08" db="EMBL/GenBank/DDBJ databases">
        <title>Multicomponent nature underlies the extraordinary mechanical properties of spider dragline silk.</title>
        <authorList>
            <person name="Kono N."/>
            <person name="Nakamura H."/>
            <person name="Mori M."/>
            <person name="Yoshida Y."/>
            <person name="Ohtoshi R."/>
            <person name="Malay A.D."/>
            <person name="Moran D.A.P."/>
            <person name="Tomita M."/>
            <person name="Numata K."/>
            <person name="Arakawa K."/>
        </authorList>
    </citation>
    <scope>NUCLEOTIDE SEQUENCE</scope>
</reference>
<evidence type="ECO:0000313" key="2">
    <source>
        <dbReference type="Proteomes" id="UP000886998"/>
    </source>
</evidence>
<dbReference type="EMBL" id="BMAV01007072">
    <property type="protein sequence ID" value="GFY49537.1"/>
    <property type="molecule type" value="Genomic_DNA"/>
</dbReference>
<gene>
    <name evidence="1" type="primary">AVEN_273883_1</name>
    <name evidence="1" type="ORF">TNIN_337911</name>
</gene>
<sequence>MAHKKYLNKREIDIFCACESIKDFVIDQCILDSGQEDDIKKSSEELQISEILQTFSRLNMYSAMNIERRKLFLARSISRVEKFPDSFNSLSLHVHSLSDEMIEDMIEDFIYTTGIPRYWNHKILKNKEMEDKYSRVIEYSVTFWKKETELTYENKILTNICFPKIPTKYPHFIYCCGTYFK</sequence>
<organism evidence="1 2">
    <name type="scientific">Trichonephila inaurata madagascariensis</name>
    <dbReference type="NCBI Taxonomy" id="2747483"/>
    <lineage>
        <taxon>Eukaryota</taxon>
        <taxon>Metazoa</taxon>
        <taxon>Ecdysozoa</taxon>
        <taxon>Arthropoda</taxon>
        <taxon>Chelicerata</taxon>
        <taxon>Arachnida</taxon>
        <taxon>Araneae</taxon>
        <taxon>Araneomorphae</taxon>
        <taxon>Entelegynae</taxon>
        <taxon>Araneoidea</taxon>
        <taxon>Nephilidae</taxon>
        <taxon>Trichonephila</taxon>
        <taxon>Trichonephila inaurata</taxon>
    </lineage>
</organism>
<dbReference type="OrthoDB" id="6432140at2759"/>
<comment type="caution">
    <text evidence="1">The sequence shown here is derived from an EMBL/GenBank/DDBJ whole genome shotgun (WGS) entry which is preliminary data.</text>
</comment>
<protein>
    <submittedName>
        <fullName evidence="1">Uncharacterized protein</fullName>
    </submittedName>
</protein>
<evidence type="ECO:0000313" key="1">
    <source>
        <dbReference type="EMBL" id="GFY49537.1"/>
    </source>
</evidence>
<accession>A0A8X6X9F0</accession>
<dbReference type="Proteomes" id="UP000886998">
    <property type="component" value="Unassembled WGS sequence"/>
</dbReference>
<keyword evidence="2" id="KW-1185">Reference proteome</keyword>